<gene>
    <name evidence="2" type="ORF">K458DRAFT_374533</name>
</gene>
<evidence type="ECO:0008006" key="4">
    <source>
        <dbReference type="Google" id="ProtNLM"/>
    </source>
</evidence>
<organism evidence="2 3">
    <name type="scientific">Lentithecium fluviatile CBS 122367</name>
    <dbReference type="NCBI Taxonomy" id="1168545"/>
    <lineage>
        <taxon>Eukaryota</taxon>
        <taxon>Fungi</taxon>
        <taxon>Dikarya</taxon>
        <taxon>Ascomycota</taxon>
        <taxon>Pezizomycotina</taxon>
        <taxon>Dothideomycetes</taxon>
        <taxon>Pleosporomycetidae</taxon>
        <taxon>Pleosporales</taxon>
        <taxon>Massarineae</taxon>
        <taxon>Lentitheciaceae</taxon>
        <taxon>Lentithecium</taxon>
    </lineage>
</organism>
<dbReference type="OrthoDB" id="5344006at2759"/>
<evidence type="ECO:0000256" key="1">
    <source>
        <dbReference type="SAM" id="Phobius"/>
    </source>
</evidence>
<protein>
    <recommendedName>
        <fullName evidence="4">MARVEL domain-containing protein</fullName>
    </recommendedName>
</protein>
<keyword evidence="1" id="KW-0472">Membrane</keyword>
<keyword evidence="1" id="KW-1133">Transmembrane helix</keyword>
<keyword evidence="3" id="KW-1185">Reference proteome</keyword>
<accession>A0A6G1IN99</accession>
<dbReference type="PANTHER" id="PTHR39608">
    <property type="entry name" value="INTEGRAL MEMBRANE PROTEIN (AFU_ORTHOLOGUE AFUA_5G08640)"/>
    <property type="match status" value="1"/>
</dbReference>
<keyword evidence="1" id="KW-0812">Transmembrane</keyword>
<dbReference type="Proteomes" id="UP000799291">
    <property type="component" value="Unassembled WGS sequence"/>
</dbReference>
<dbReference type="PANTHER" id="PTHR39608:SF1">
    <property type="entry name" value="INTEGRAL MEMBRANE PROTEIN (AFU_ORTHOLOGUE AFUA_5G08640)"/>
    <property type="match status" value="1"/>
</dbReference>
<feature type="transmembrane region" description="Helical" evidence="1">
    <location>
        <begin position="12"/>
        <end position="39"/>
    </location>
</feature>
<dbReference type="EMBL" id="MU005601">
    <property type="protein sequence ID" value="KAF2679724.1"/>
    <property type="molecule type" value="Genomic_DNA"/>
</dbReference>
<feature type="transmembrane region" description="Helical" evidence="1">
    <location>
        <begin position="89"/>
        <end position="106"/>
    </location>
</feature>
<dbReference type="AlphaFoldDB" id="A0A6G1IN99"/>
<evidence type="ECO:0000313" key="3">
    <source>
        <dbReference type="Proteomes" id="UP000799291"/>
    </source>
</evidence>
<reference evidence="2" key="1">
    <citation type="journal article" date="2020" name="Stud. Mycol.">
        <title>101 Dothideomycetes genomes: a test case for predicting lifestyles and emergence of pathogens.</title>
        <authorList>
            <person name="Haridas S."/>
            <person name="Albert R."/>
            <person name="Binder M."/>
            <person name="Bloem J."/>
            <person name="Labutti K."/>
            <person name="Salamov A."/>
            <person name="Andreopoulos B."/>
            <person name="Baker S."/>
            <person name="Barry K."/>
            <person name="Bills G."/>
            <person name="Bluhm B."/>
            <person name="Cannon C."/>
            <person name="Castanera R."/>
            <person name="Culley D."/>
            <person name="Daum C."/>
            <person name="Ezra D."/>
            <person name="Gonzalez J."/>
            <person name="Henrissat B."/>
            <person name="Kuo A."/>
            <person name="Liang C."/>
            <person name="Lipzen A."/>
            <person name="Lutzoni F."/>
            <person name="Magnuson J."/>
            <person name="Mondo S."/>
            <person name="Nolan M."/>
            <person name="Ohm R."/>
            <person name="Pangilinan J."/>
            <person name="Park H.-J."/>
            <person name="Ramirez L."/>
            <person name="Alfaro M."/>
            <person name="Sun H."/>
            <person name="Tritt A."/>
            <person name="Yoshinaga Y."/>
            <person name="Zwiers L.-H."/>
            <person name="Turgeon B."/>
            <person name="Goodwin S."/>
            <person name="Spatafora J."/>
            <person name="Crous P."/>
            <person name="Grigoriev I."/>
        </authorList>
    </citation>
    <scope>NUCLEOTIDE SEQUENCE</scope>
    <source>
        <strain evidence="2">CBS 122367</strain>
    </source>
</reference>
<proteinExistence type="predicted"/>
<feature type="transmembrane region" description="Helical" evidence="1">
    <location>
        <begin position="51"/>
        <end position="77"/>
    </location>
</feature>
<sequence length="239" mass="26538">MARKDRVKPTHYPFLPFHIIRSAQLVSSLIVAAIMSYFLRELARDGYRLPWTFILLLSVSLLTIVSLTATILLHLFYGLNPLLNTCLNAALLLLWAVSFSLLSWWSSGTLRHFCTRANWDDDTGVSICRTYKALFSFSLIGLVATLVALVLDVHVQRGVTRRGKFAKVGMGLGEVDKGGVRGVDVEEHETNPNPSALMGARKRGGEGYAVPEEQFAYEEDLGYHGAAGQIGRRSVEERI</sequence>
<evidence type="ECO:0000313" key="2">
    <source>
        <dbReference type="EMBL" id="KAF2679724.1"/>
    </source>
</evidence>
<name>A0A6G1IN99_9PLEO</name>
<feature type="transmembrane region" description="Helical" evidence="1">
    <location>
        <begin position="133"/>
        <end position="155"/>
    </location>
</feature>